<proteinExistence type="predicted"/>
<dbReference type="Gene3D" id="1.25.40.290">
    <property type="entry name" value="ARM repeat domains"/>
    <property type="match status" value="1"/>
</dbReference>
<dbReference type="PANTHER" id="PTHR34070:SF1">
    <property type="entry name" value="DNA ALKYLATION REPAIR PROTEIN"/>
    <property type="match status" value="1"/>
</dbReference>
<gene>
    <name evidence="1" type="ORF">H8K55_07620</name>
</gene>
<dbReference type="InterPro" id="IPR014825">
    <property type="entry name" value="DNA_alkylation"/>
</dbReference>
<name>A0ABR6YA53_9BURK</name>
<reference evidence="1 2" key="1">
    <citation type="submission" date="2020-08" db="EMBL/GenBank/DDBJ databases">
        <title>Novel species isolated from subtropical streams in China.</title>
        <authorList>
            <person name="Lu H."/>
        </authorList>
    </citation>
    <scope>NUCLEOTIDE SEQUENCE [LARGE SCALE GENOMIC DNA]</scope>
    <source>
        <strain evidence="1 2">LX15W</strain>
    </source>
</reference>
<accession>A0ABR6YA53</accession>
<evidence type="ECO:0000313" key="2">
    <source>
        <dbReference type="Proteomes" id="UP000624279"/>
    </source>
</evidence>
<dbReference type="CDD" id="cd07064">
    <property type="entry name" value="AlkD_like_1"/>
    <property type="match status" value="1"/>
</dbReference>
<keyword evidence="2" id="KW-1185">Reference proteome</keyword>
<dbReference type="PANTHER" id="PTHR34070">
    <property type="entry name" value="ARMADILLO-TYPE FOLD"/>
    <property type="match status" value="1"/>
</dbReference>
<dbReference type="Pfam" id="PF08713">
    <property type="entry name" value="DNA_alkylation"/>
    <property type="match status" value="1"/>
</dbReference>
<dbReference type="RefSeq" id="WP_186941489.1">
    <property type="nucleotide sequence ID" value="NZ_JACOGA010000006.1"/>
</dbReference>
<comment type="caution">
    <text evidence="1">The sequence shown here is derived from an EMBL/GenBank/DDBJ whole genome shotgun (WGS) entry which is preliminary data.</text>
</comment>
<dbReference type="Proteomes" id="UP000624279">
    <property type="component" value="Unassembled WGS sequence"/>
</dbReference>
<evidence type="ECO:0000313" key="1">
    <source>
        <dbReference type="EMBL" id="MBC3873449.1"/>
    </source>
</evidence>
<dbReference type="SUPFAM" id="SSF48371">
    <property type="entry name" value="ARM repeat"/>
    <property type="match status" value="1"/>
</dbReference>
<organism evidence="1 2">
    <name type="scientific">Undibacterium flavidum</name>
    <dbReference type="NCBI Taxonomy" id="2762297"/>
    <lineage>
        <taxon>Bacteria</taxon>
        <taxon>Pseudomonadati</taxon>
        <taxon>Pseudomonadota</taxon>
        <taxon>Betaproteobacteria</taxon>
        <taxon>Burkholderiales</taxon>
        <taxon>Oxalobacteraceae</taxon>
        <taxon>Undibacterium</taxon>
    </lineage>
</organism>
<dbReference type="Gene3D" id="1.20.1660.10">
    <property type="entry name" value="Hypothetical protein (EF3068)"/>
    <property type="match status" value="1"/>
</dbReference>
<sequence>MHVSDFFQQIQIVLLAHANSENALPMRAYMRSHFDFLGIKTPLRRQLLKDVGKISASATELLQLAQALWQLPQREFQYVAIDVLAQHRKILTLEHIPELLALAQQQAWWDSVDGLASVIGDVIFAAHSNNSNAQVCMDHALQDSSMWIRRIAMIHQLGWRLQTDTQRLFFYAEQLAGEDEFFIRKAIGWALRDFAKWNPELVRSFVATNAEKLSALTVREAQKNL</sequence>
<dbReference type="InterPro" id="IPR016024">
    <property type="entry name" value="ARM-type_fold"/>
</dbReference>
<dbReference type="EMBL" id="JACOGA010000006">
    <property type="protein sequence ID" value="MBC3873449.1"/>
    <property type="molecule type" value="Genomic_DNA"/>
</dbReference>
<protein>
    <submittedName>
        <fullName evidence="1">DNA alkylation repair protein</fullName>
    </submittedName>
</protein>